<feature type="repeat" description="TPR" evidence="1">
    <location>
        <begin position="76"/>
        <end position="109"/>
    </location>
</feature>
<dbReference type="Gene3D" id="1.25.40.10">
    <property type="entry name" value="Tetratricopeptide repeat domain"/>
    <property type="match status" value="2"/>
</dbReference>
<dbReference type="AlphaFoldDB" id="A0AAW8R133"/>
<dbReference type="Pfam" id="PF13181">
    <property type="entry name" value="TPR_8"/>
    <property type="match status" value="1"/>
</dbReference>
<protein>
    <submittedName>
        <fullName evidence="2">2OG-Fe(II) oxygenase</fullName>
    </submittedName>
</protein>
<dbReference type="PANTHER" id="PTHR44809:SF1">
    <property type="entry name" value="PROTEIN O-MANNOSYL-TRANSFERASE TMTC1"/>
    <property type="match status" value="1"/>
</dbReference>
<dbReference type="InterPro" id="IPR012668">
    <property type="entry name" value="CHP02466"/>
</dbReference>
<sequence>MSGSQQQFQRILQQITSKIQSNEAEKAISIIEALPTAIKQHPNVQHLQALAFKVLGQLPASLLLFKQLLSQYPNQAEFQNNAGNVYKDLGNTKLALEHYLKALNLKSDYLDAFKNAMLVHIEEADYESARQMLNAYSMVFSKHPVTQKFEADVLLGQKQYESAANLYELIVQQNPSYTVAKLGLAAALRLSERLSEAKMLLLDVLNEQASANAHYQFGLCLFEDGNYEKAEHAFEQAILLKPSYRAAHNQLNEMLWQLNSMTKFGSSYQRVLQTEPDLSQLREDYVDMLINAEHYDLAVEQIEIGLNSTPSQSGLLAAKSMLLANQQNYEEAYELAKQVWTERQSFRDGIEFIKLAIKMEDYQAASKIIDKLKAEYPENQLVQAYHATCLKLTDPNAYQEFIMLSHSIKAFELPVPEGYDCLEMFLSDLKALLSSMHTTNTRPLQQTLRKGTQTPGRLLERGEPLLNKLKWAYESTVSKYISALPDDDQHPFLRRKSKHFKITGSWSVKLDNLGFHVNHVHPDGWISSACYIAVPDNLSESEGCIRFGQSPLELGDKDTPDLSITPQAGQLVLFPSFMWHGTLPYHSEQMRLTAPFDVVPIAEKYND</sequence>
<dbReference type="EMBL" id="JAVRIE010000003">
    <property type="protein sequence ID" value="MDT0582902.1"/>
    <property type="molecule type" value="Genomic_DNA"/>
</dbReference>
<name>A0AAW8R133_9ALTE</name>
<dbReference type="PANTHER" id="PTHR44809">
    <property type="match status" value="1"/>
</dbReference>
<gene>
    <name evidence="2" type="ORF">RM544_10150</name>
</gene>
<dbReference type="SUPFAM" id="SSF51197">
    <property type="entry name" value="Clavaminate synthase-like"/>
    <property type="match status" value="1"/>
</dbReference>
<dbReference type="SUPFAM" id="SSF48452">
    <property type="entry name" value="TPR-like"/>
    <property type="match status" value="1"/>
</dbReference>
<keyword evidence="1" id="KW-0802">TPR repeat</keyword>
<evidence type="ECO:0000313" key="2">
    <source>
        <dbReference type="EMBL" id="MDT0582902.1"/>
    </source>
</evidence>
<reference evidence="2 3" key="1">
    <citation type="submission" date="2023-09" db="EMBL/GenBank/DDBJ databases">
        <authorList>
            <person name="Rey-Velasco X."/>
        </authorList>
    </citation>
    <scope>NUCLEOTIDE SEQUENCE [LARGE SCALE GENOMIC DNA]</scope>
    <source>
        <strain evidence="2 3">W409</strain>
    </source>
</reference>
<evidence type="ECO:0000313" key="3">
    <source>
        <dbReference type="Proteomes" id="UP001249020"/>
    </source>
</evidence>
<dbReference type="InterPro" id="IPR019734">
    <property type="entry name" value="TPR_rpt"/>
</dbReference>
<dbReference type="InterPro" id="IPR011990">
    <property type="entry name" value="TPR-like_helical_dom_sf"/>
</dbReference>
<proteinExistence type="predicted"/>
<organism evidence="2 3">
    <name type="scientific">Brumicola blandensis</name>
    <dbReference type="NCBI Taxonomy" id="3075611"/>
    <lineage>
        <taxon>Bacteria</taxon>
        <taxon>Pseudomonadati</taxon>
        <taxon>Pseudomonadota</taxon>
        <taxon>Gammaproteobacteria</taxon>
        <taxon>Alteromonadales</taxon>
        <taxon>Alteromonadaceae</taxon>
        <taxon>Brumicola</taxon>
    </lineage>
</organism>
<dbReference type="PROSITE" id="PS50005">
    <property type="entry name" value="TPR"/>
    <property type="match status" value="2"/>
</dbReference>
<accession>A0AAW8R133</accession>
<dbReference type="Proteomes" id="UP001249020">
    <property type="component" value="Unassembled WGS sequence"/>
</dbReference>
<feature type="repeat" description="TPR" evidence="1">
    <location>
        <begin position="211"/>
        <end position="244"/>
    </location>
</feature>
<dbReference type="Pfam" id="PF13432">
    <property type="entry name" value="TPR_16"/>
    <property type="match status" value="1"/>
</dbReference>
<dbReference type="Pfam" id="PF13759">
    <property type="entry name" value="2OG-FeII_Oxy_5"/>
    <property type="match status" value="1"/>
</dbReference>
<comment type="caution">
    <text evidence="2">The sequence shown here is derived from an EMBL/GenBank/DDBJ whole genome shotgun (WGS) entry which is preliminary data.</text>
</comment>
<evidence type="ECO:0000256" key="1">
    <source>
        <dbReference type="PROSITE-ProRule" id="PRU00339"/>
    </source>
</evidence>
<keyword evidence="3" id="KW-1185">Reference proteome</keyword>
<dbReference type="Pfam" id="PF14559">
    <property type="entry name" value="TPR_19"/>
    <property type="match status" value="1"/>
</dbReference>
<dbReference type="PROSITE" id="PS50293">
    <property type="entry name" value="TPR_REGION"/>
    <property type="match status" value="1"/>
</dbReference>
<dbReference type="RefSeq" id="WP_311361672.1">
    <property type="nucleotide sequence ID" value="NZ_JAVRIE010000003.1"/>
</dbReference>
<dbReference type="SMART" id="SM00028">
    <property type="entry name" value="TPR"/>
    <property type="match status" value="4"/>
</dbReference>
<dbReference type="Gene3D" id="2.60.120.620">
    <property type="entry name" value="q2cbj1_9rhob like domain"/>
    <property type="match status" value="1"/>
</dbReference>
<dbReference type="InterPro" id="IPR052943">
    <property type="entry name" value="TMTC_O-mannosyl-trnsfr"/>
</dbReference>